<sequence>MPFSENTADRSTPTGNPYELFTPPQGLTAEDYQLHGDPTSDRSEQDLSSEQPAALSFYQPQQDVQRDLYQSLHGNPTFFAIPGRIPEANNPNGPLAGIEDWAFNYDPLTGAYEDPPSEYNQPLHGDPTFFEHTPAGGPYEQLARVGDGVFNYDPLTDAYEDPTFESNQPHGDPTFFEHTPAGGPYDPLTAAYEVTIAQYDQAHGDQTSSLSGQDSSSGLPAALSFYLQPEAQNTHYQPLHGDPTSGRSGPGSSSNITFRPQNAAPHNLELPQEGQGSSSNPELKLSADAQQAEATARADNTRQVQEMRKRGTRLRDYVNNHLRQLDLKQGTEGKEYPYIPTSRTNTDKKRVEFRTIETVLEEVPKMLQARRDLGMQNVPDLTDLIKAQAKALRKKKGDDNQSNDSKQRSRERAAELRKYINDHHLLPHDQLQRQLDQQQGKPGTEYPYLTTWGVNAQRLQSPGAVLEAVPNVLQARRDLGMKNVPNLDYLLKDKKKALRKAKEFEEKGDRYVSDGE</sequence>
<evidence type="ECO:0000256" key="1">
    <source>
        <dbReference type="SAM" id="MobiDB-lite"/>
    </source>
</evidence>
<feature type="compositionally biased region" description="Low complexity" evidence="1">
    <location>
        <begin position="245"/>
        <end position="254"/>
    </location>
</feature>
<dbReference type="EMBL" id="BIXY01000180">
    <property type="protein sequence ID" value="GCF11948.1"/>
    <property type="molecule type" value="Genomic_DNA"/>
</dbReference>
<dbReference type="RefSeq" id="WP_149404736.1">
    <property type="nucleotide sequence ID" value="NZ_BIXY01000180.1"/>
</dbReference>
<dbReference type="Proteomes" id="UP000322530">
    <property type="component" value="Unassembled WGS sequence"/>
</dbReference>
<gene>
    <name evidence="2" type="ORF">KDI_55120</name>
</gene>
<evidence type="ECO:0000313" key="2">
    <source>
        <dbReference type="EMBL" id="GCF11948.1"/>
    </source>
</evidence>
<reference evidence="2 3" key="1">
    <citation type="submission" date="2019-01" db="EMBL/GenBank/DDBJ databases">
        <title>Draft genome sequence of Dictyobacter sp. Uno17.</title>
        <authorList>
            <person name="Wang C.M."/>
            <person name="Zheng Y."/>
            <person name="Sakai Y."/>
            <person name="Abe K."/>
            <person name="Yokota A."/>
            <person name="Yabe S."/>
        </authorList>
    </citation>
    <scope>NUCLEOTIDE SEQUENCE [LARGE SCALE GENOMIC DNA]</scope>
    <source>
        <strain evidence="2 3">Uno17</strain>
    </source>
</reference>
<feature type="region of interest" description="Disordered" evidence="1">
    <location>
        <begin position="1"/>
        <end position="54"/>
    </location>
</feature>
<proteinExistence type="predicted"/>
<feature type="region of interest" description="Disordered" evidence="1">
    <location>
        <begin position="159"/>
        <end position="187"/>
    </location>
</feature>
<protein>
    <submittedName>
        <fullName evidence="2">Uncharacterized protein</fullName>
    </submittedName>
</protein>
<feature type="compositionally biased region" description="Polar residues" evidence="1">
    <location>
        <begin position="1"/>
        <end position="15"/>
    </location>
</feature>
<dbReference type="AlphaFoldDB" id="A0A5A5TL09"/>
<keyword evidence="3" id="KW-1185">Reference proteome</keyword>
<feature type="region of interest" description="Disordered" evidence="1">
    <location>
        <begin position="389"/>
        <end position="413"/>
    </location>
</feature>
<name>A0A5A5TL09_9CHLR</name>
<feature type="region of interest" description="Disordered" evidence="1">
    <location>
        <begin position="234"/>
        <end position="309"/>
    </location>
</feature>
<feature type="compositionally biased region" description="Low complexity" evidence="1">
    <location>
        <begin position="287"/>
        <end position="298"/>
    </location>
</feature>
<accession>A0A5A5TL09</accession>
<organism evidence="2 3">
    <name type="scientific">Dictyobacter arantiisoli</name>
    <dbReference type="NCBI Taxonomy" id="2014874"/>
    <lineage>
        <taxon>Bacteria</taxon>
        <taxon>Bacillati</taxon>
        <taxon>Chloroflexota</taxon>
        <taxon>Ktedonobacteria</taxon>
        <taxon>Ktedonobacterales</taxon>
        <taxon>Dictyobacteraceae</taxon>
        <taxon>Dictyobacter</taxon>
    </lineage>
</organism>
<comment type="caution">
    <text evidence="2">The sequence shown here is derived from an EMBL/GenBank/DDBJ whole genome shotgun (WGS) entry which is preliminary data.</text>
</comment>
<feature type="compositionally biased region" description="Basic and acidic residues" evidence="1">
    <location>
        <begin position="32"/>
        <end position="45"/>
    </location>
</feature>
<evidence type="ECO:0000313" key="3">
    <source>
        <dbReference type="Proteomes" id="UP000322530"/>
    </source>
</evidence>